<dbReference type="Proteomes" id="UP001367316">
    <property type="component" value="Unassembled WGS sequence"/>
</dbReference>
<dbReference type="Pfam" id="PF24883">
    <property type="entry name" value="NPHP3_N"/>
    <property type="match status" value="1"/>
</dbReference>
<name>A0ABR1N0D6_9PEZI</name>
<reference evidence="4 5" key="1">
    <citation type="submission" date="2024-04" db="EMBL/GenBank/DDBJ databases">
        <title>Phyllosticta paracitricarpa is synonymous to the EU quarantine fungus P. citricarpa based on phylogenomic analyses.</title>
        <authorList>
            <consortium name="Lawrence Berkeley National Laboratory"/>
            <person name="Van ingen-buijs V.A."/>
            <person name="Van westerhoven A.C."/>
            <person name="Haridas S."/>
            <person name="Skiadas P."/>
            <person name="Martin F."/>
            <person name="Groenewald J.Z."/>
            <person name="Crous P.W."/>
            <person name="Seidl M.F."/>
        </authorList>
    </citation>
    <scope>NUCLEOTIDE SEQUENCE [LARGE SCALE GENOMIC DNA]</scope>
    <source>
        <strain evidence="4 5">CBS 141358</strain>
    </source>
</reference>
<accession>A0ABR1N0D6</accession>
<evidence type="ECO:0000313" key="5">
    <source>
        <dbReference type="Proteomes" id="UP001367316"/>
    </source>
</evidence>
<dbReference type="PANTHER" id="PTHR10039:SF5">
    <property type="entry name" value="NACHT DOMAIN-CONTAINING PROTEIN"/>
    <property type="match status" value="1"/>
</dbReference>
<feature type="compositionally biased region" description="Polar residues" evidence="2">
    <location>
        <begin position="45"/>
        <end position="59"/>
    </location>
</feature>
<keyword evidence="1" id="KW-0677">Repeat</keyword>
<evidence type="ECO:0000313" key="4">
    <source>
        <dbReference type="EMBL" id="KAK7607917.1"/>
    </source>
</evidence>
<dbReference type="SUPFAM" id="SSF53474">
    <property type="entry name" value="alpha/beta-Hydrolases"/>
    <property type="match status" value="1"/>
</dbReference>
<dbReference type="Gene3D" id="3.40.50.1820">
    <property type="entry name" value="alpha/beta hydrolase"/>
    <property type="match status" value="1"/>
</dbReference>
<dbReference type="EMBL" id="JBBPBF010000032">
    <property type="protein sequence ID" value="KAK7607917.1"/>
    <property type="molecule type" value="Genomic_DNA"/>
</dbReference>
<feature type="compositionally biased region" description="Basic and acidic residues" evidence="2">
    <location>
        <begin position="79"/>
        <end position="101"/>
    </location>
</feature>
<feature type="domain" description="Nephrocystin 3-like N-terminal" evidence="3">
    <location>
        <begin position="533"/>
        <end position="702"/>
    </location>
</feature>
<dbReference type="InterPro" id="IPR056884">
    <property type="entry name" value="NPHP3-like_N"/>
</dbReference>
<evidence type="ECO:0000256" key="2">
    <source>
        <dbReference type="SAM" id="MobiDB-lite"/>
    </source>
</evidence>
<dbReference type="SUPFAM" id="SSF52540">
    <property type="entry name" value="P-loop containing nucleoside triphosphate hydrolases"/>
    <property type="match status" value="1"/>
</dbReference>
<evidence type="ECO:0000256" key="1">
    <source>
        <dbReference type="ARBA" id="ARBA00022737"/>
    </source>
</evidence>
<dbReference type="InterPro" id="IPR027417">
    <property type="entry name" value="P-loop_NTPase"/>
</dbReference>
<comment type="caution">
    <text evidence="4">The sequence shown here is derived from an EMBL/GenBank/DDBJ whole genome shotgun (WGS) entry which is preliminary data.</text>
</comment>
<sequence length="871" mass="98317">MESFLQSNWGAFALTAVAVLLVLDVYLRIFGATRSLADPNVPHDNPTTFETASQVQSVVDGQKDYPRSTDAPNPSQARRQKEDSPAPIRDSDPSKTAEKSSGRRKLGPETVFRLEGLPMTYQGTQINESETEYIVRKALNAADGLDIFVESLARHPTTPSQTATIRFSEVPYDIDQGIQSDGVSGITYRSPKDSKLKIDLTMDTRFDGFTALYSPPETERTLDVIALPGLGGHPFWSFKARKQDFMWLRDGLRKSVPSAQVLVYGYDSHLQKSNSFQSLQDLGLNFALALMSLIKASNKESGGIRPVVLIGQSLGGLVIKEALCKLAVGRKEEQDLLKSVEAVLFFGTPNSGMDISSTIPMVRGQPNEDFLRSIGRDSADLRRLAEKWEKAIDPTGDGSVSQTLKIYSFYETMQSPTAAKDEFGRWRMNGPPVVLVDRVSATHGRSWESNENSRVIAIDAPHSDMVKFKSINDGVYTNFVVPWLRDATENRSKYLEGWLSRKEEELLESCLASLSFPDQESHRHEIVDAKNHTCEWILNHDVYREWLSSSQPLLWIEGQAGVGKSTVLKYALQDSERAPSNDAIVASYFFYGNGTDLQKTPLGLYRCLLRQIIPHFPRTFQWLLRECQERSQSGQTWTWKSEELRYSLKERLPEASKRRPITIFIDALDECPEECRDDLTDFIDFLTEPSVSASLKICVSCRQYPMLYTRGIRIPVQENNEHDIDVYVKDRLSPLEDEHRPIIEQQIIDKANGVFQWAVIVCKEVMRMRKGGIRIDMILDAIDSIPEDLHLLVTGERRKKNFNQLHEFLGRVGEFERALQDYEDVGQFSGMRIAESGRRAVDEEAPAELSDDEPSGLNLFGLAHSPYFTLL</sequence>
<keyword evidence="5" id="KW-1185">Reference proteome</keyword>
<dbReference type="Gene3D" id="3.40.50.300">
    <property type="entry name" value="P-loop containing nucleotide triphosphate hydrolases"/>
    <property type="match status" value="1"/>
</dbReference>
<dbReference type="PANTHER" id="PTHR10039">
    <property type="entry name" value="AMELOGENIN"/>
    <property type="match status" value="1"/>
</dbReference>
<feature type="region of interest" description="Disordered" evidence="2">
    <location>
        <begin position="36"/>
        <end position="109"/>
    </location>
</feature>
<gene>
    <name evidence="4" type="ORF">JOL62DRAFT_614720</name>
</gene>
<proteinExistence type="predicted"/>
<organism evidence="4 5">
    <name type="scientific">Phyllosticta paracitricarpa</name>
    <dbReference type="NCBI Taxonomy" id="2016321"/>
    <lineage>
        <taxon>Eukaryota</taxon>
        <taxon>Fungi</taxon>
        <taxon>Dikarya</taxon>
        <taxon>Ascomycota</taxon>
        <taxon>Pezizomycotina</taxon>
        <taxon>Dothideomycetes</taxon>
        <taxon>Dothideomycetes incertae sedis</taxon>
        <taxon>Botryosphaeriales</taxon>
        <taxon>Phyllostictaceae</taxon>
        <taxon>Phyllosticta</taxon>
    </lineage>
</organism>
<evidence type="ECO:0000259" key="3">
    <source>
        <dbReference type="Pfam" id="PF24883"/>
    </source>
</evidence>
<dbReference type="InterPro" id="IPR029058">
    <property type="entry name" value="AB_hydrolase_fold"/>
</dbReference>
<protein>
    <recommendedName>
        <fullName evidence="3">Nephrocystin 3-like N-terminal domain-containing protein</fullName>
    </recommendedName>
</protein>